<dbReference type="AlphaFoldDB" id="A0A5A7UJ55"/>
<organism evidence="1 2">
    <name type="scientific">Cucumis melo var. makuwa</name>
    <name type="common">Oriental melon</name>
    <dbReference type="NCBI Taxonomy" id="1194695"/>
    <lineage>
        <taxon>Eukaryota</taxon>
        <taxon>Viridiplantae</taxon>
        <taxon>Streptophyta</taxon>
        <taxon>Embryophyta</taxon>
        <taxon>Tracheophyta</taxon>
        <taxon>Spermatophyta</taxon>
        <taxon>Magnoliopsida</taxon>
        <taxon>eudicotyledons</taxon>
        <taxon>Gunneridae</taxon>
        <taxon>Pentapetalae</taxon>
        <taxon>rosids</taxon>
        <taxon>fabids</taxon>
        <taxon>Cucurbitales</taxon>
        <taxon>Cucurbitaceae</taxon>
        <taxon>Benincaseae</taxon>
        <taxon>Cucumis</taxon>
    </lineage>
</organism>
<evidence type="ECO:0000313" key="2">
    <source>
        <dbReference type="Proteomes" id="UP000321393"/>
    </source>
</evidence>
<protein>
    <submittedName>
        <fullName evidence="1">Uncharacterized protein</fullName>
    </submittedName>
</protein>
<reference evidence="1 2" key="1">
    <citation type="submission" date="2019-08" db="EMBL/GenBank/DDBJ databases">
        <title>Draft genome sequences of two oriental melons (Cucumis melo L. var makuwa).</title>
        <authorList>
            <person name="Kwon S.-Y."/>
        </authorList>
    </citation>
    <scope>NUCLEOTIDE SEQUENCE [LARGE SCALE GENOMIC DNA]</scope>
    <source>
        <strain evidence="2">cv. SW 3</strain>
        <tissue evidence="1">Leaf</tissue>
    </source>
</reference>
<dbReference type="Proteomes" id="UP000321393">
    <property type="component" value="Unassembled WGS sequence"/>
</dbReference>
<evidence type="ECO:0000313" key="1">
    <source>
        <dbReference type="EMBL" id="KAA0055902.1"/>
    </source>
</evidence>
<gene>
    <name evidence="1" type="ORF">E6C27_scaffold319G00080</name>
</gene>
<proteinExistence type="predicted"/>
<accession>A0A5A7UJ55</accession>
<sequence length="56" mass="6592">MREFHIAARYRCRSLFWPDVDPTVVERSVIRHVADDFIDNDDEQLSHQSGSSDDEK</sequence>
<dbReference type="EMBL" id="SSTE01008362">
    <property type="protein sequence ID" value="KAA0055902.1"/>
    <property type="molecule type" value="Genomic_DNA"/>
</dbReference>
<comment type="caution">
    <text evidence="1">The sequence shown here is derived from an EMBL/GenBank/DDBJ whole genome shotgun (WGS) entry which is preliminary data.</text>
</comment>
<name>A0A5A7UJ55_CUCMM</name>